<evidence type="ECO:0000313" key="1">
    <source>
        <dbReference type="EMBL" id="CAK0904591.1"/>
    </source>
</evidence>
<proteinExistence type="predicted"/>
<organism evidence="1 2">
    <name type="scientific">Prorocentrum cordatum</name>
    <dbReference type="NCBI Taxonomy" id="2364126"/>
    <lineage>
        <taxon>Eukaryota</taxon>
        <taxon>Sar</taxon>
        <taxon>Alveolata</taxon>
        <taxon>Dinophyceae</taxon>
        <taxon>Prorocentrales</taxon>
        <taxon>Prorocentraceae</taxon>
        <taxon>Prorocentrum</taxon>
    </lineage>
</organism>
<gene>
    <name evidence="1" type="ORF">PCOR1329_LOCUS80553</name>
</gene>
<accession>A0ABN9Y040</accession>
<keyword evidence="2" id="KW-1185">Reference proteome</keyword>
<reference evidence="1" key="1">
    <citation type="submission" date="2023-10" db="EMBL/GenBank/DDBJ databases">
        <authorList>
            <person name="Chen Y."/>
            <person name="Shah S."/>
            <person name="Dougan E. K."/>
            <person name="Thang M."/>
            <person name="Chan C."/>
        </authorList>
    </citation>
    <scope>NUCLEOTIDE SEQUENCE [LARGE SCALE GENOMIC DNA]</scope>
</reference>
<protein>
    <submittedName>
        <fullName evidence="1">Uncharacterized protein</fullName>
    </submittedName>
</protein>
<sequence>TIARVATTSGEAASRRRGVGARRLPESVGALLGHVQERALAAPCERVAARLVRLLRALAPRVTDDGEEPEVLGIDLNVVRPLCSEGVPDEVPALRAALWK</sequence>
<feature type="non-terminal residue" evidence="1">
    <location>
        <position position="1"/>
    </location>
</feature>
<dbReference type="Proteomes" id="UP001189429">
    <property type="component" value="Unassembled WGS sequence"/>
</dbReference>
<feature type="non-terminal residue" evidence="1">
    <location>
        <position position="100"/>
    </location>
</feature>
<dbReference type="EMBL" id="CAUYUJ010021424">
    <property type="protein sequence ID" value="CAK0904591.1"/>
    <property type="molecule type" value="Genomic_DNA"/>
</dbReference>
<name>A0ABN9Y040_9DINO</name>
<evidence type="ECO:0000313" key="2">
    <source>
        <dbReference type="Proteomes" id="UP001189429"/>
    </source>
</evidence>
<comment type="caution">
    <text evidence="1">The sequence shown here is derived from an EMBL/GenBank/DDBJ whole genome shotgun (WGS) entry which is preliminary data.</text>
</comment>